<dbReference type="GO" id="GO:0008080">
    <property type="term" value="F:N-acetyltransferase activity"/>
    <property type="evidence" value="ECO:0007669"/>
    <property type="project" value="TreeGrafter"/>
</dbReference>
<dbReference type="FunCoup" id="K5UGG4">
    <property type="interactions" value="1"/>
</dbReference>
<dbReference type="PANTHER" id="PTHR28037">
    <property type="entry name" value="ALCOHOL O-ACETYLTRANSFERASE 1-RELATED"/>
    <property type="match status" value="1"/>
</dbReference>
<protein>
    <recommendedName>
        <fullName evidence="3">Alcohol acetyltransferase</fullName>
    </recommendedName>
</protein>
<dbReference type="Gene3D" id="3.30.559.30">
    <property type="entry name" value="Nonribosomal peptide synthetase, condensation domain"/>
    <property type="match status" value="1"/>
</dbReference>
<dbReference type="InParanoid" id="K5UGG4"/>
<dbReference type="EMBL" id="JH930920">
    <property type="protein sequence ID" value="EKM48571.1"/>
    <property type="molecule type" value="Genomic_DNA"/>
</dbReference>
<dbReference type="SUPFAM" id="SSF52777">
    <property type="entry name" value="CoA-dependent acyltransferases"/>
    <property type="match status" value="2"/>
</dbReference>
<evidence type="ECO:0000313" key="1">
    <source>
        <dbReference type="EMBL" id="EKM48571.1"/>
    </source>
</evidence>
<dbReference type="STRING" id="650164.K5UGG4"/>
<dbReference type="InterPro" id="IPR010828">
    <property type="entry name" value="Atf2/Sli1-like"/>
</dbReference>
<reference evidence="1 2" key="1">
    <citation type="journal article" date="2012" name="BMC Genomics">
        <title>Comparative genomics of the white-rot fungi, Phanerochaete carnosa and P. chrysosporium, to elucidate the genetic basis of the distinct wood types they colonize.</title>
        <authorList>
            <person name="Suzuki H."/>
            <person name="MacDonald J."/>
            <person name="Syed K."/>
            <person name="Salamov A."/>
            <person name="Hori C."/>
            <person name="Aerts A."/>
            <person name="Henrissat B."/>
            <person name="Wiebenga A."/>
            <person name="vanKuyk P.A."/>
            <person name="Barry K."/>
            <person name="Lindquist E."/>
            <person name="LaButti K."/>
            <person name="Lapidus A."/>
            <person name="Lucas S."/>
            <person name="Coutinho P."/>
            <person name="Gong Y."/>
            <person name="Samejima M."/>
            <person name="Mahadevan R."/>
            <person name="Abou-Zaid M."/>
            <person name="de Vries R.P."/>
            <person name="Igarashi K."/>
            <person name="Yadav J.S."/>
            <person name="Grigoriev I.V."/>
            <person name="Master E.R."/>
        </authorList>
    </citation>
    <scope>NUCLEOTIDE SEQUENCE [LARGE SCALE GENOMIC DNA]</scope>
    <source>
        <strain evidence="1 2">HHB-10118-sp</strain>
    </source>
</reference>
<dbReference type="InterPro" id="IPR023213">
    <property type="entry name" value="CAT-like_dom_sf"/>
</dbReference>
<accession>K5UGG4</accession>
<dbReference type="Proteomes" id="UP000008370">
    <property type="component" value="Unassembled WGS sequence"/>
</dbReference>
<dbReference type="PANTHER" id="PTHR28037:SF1">
    <property type="entry name" value="ALCOHOL O-ACETYLTRANSFERASE 1-RELATED"/>
    <property type="match status" value="1"/>
</dbReference>
<dbReference type="InterPro" id="IPR052058">
    <property type="entry name" value="Alcohol_O-acetyltransferase"/>
</dbReference>
<dbReference type="Pfam" id="PF07247">
    <property type="entry name" value="AATase"/>
    <property type="match status" value="1"/>
</dbReference>
<dbReference type="RefSeq" id="XP_007402877.1">
    <property type="nucleotide sequence ID" value="XM_007402815.1"/>
</dbReference>
<dbReference type="Gene3D" id="3.30.559.10">
    <property type="entry name" value="Chloramphenicol acetyltransferase-like domain"/>
    <property type="match status" value="1"/>
</dbReference>
<dbReference type="AlphaFoldDB" id="K5UGG4"/>
<evidence type="ECO:0000313" key="2">
    <source>
        <dbReference type="Proteomes" id="UP000008370"/>
    </source>
</evidence>
<dbReference type="GeneID" id="18907531"/>
<gene>
    <name evidence="1" type="ORF">PHACADRAFT_108708</name>
</gene>
<dbReference type="KEGG" id="pco:PHACADRAFT_108708"/>
<name>K5UGG4_PHACS</name>
<dbReference type="OrthoDB" id="2150604at2759"/>
<dbReference type="HOGENOM" id="CLU_024469_1_1_1"/>
<proteinExistence type="predicted"/>
<keyword evidence="2" id="KW-1185">Reference proteome</keyword>
<evidence type="ECO:0008006" key="3">
    <source>
        <dbReference type="Google" id="ProtNLM"/>
    </source>
</evidence>
<organism evidence="1 2">
    <name type="scientific">Phanerochaete carnosa (strain HHB-10118-sp)</name>
    <name type="common">White-rot fungus</name>
    <name type="synonym">Peniophora carnosa</name>
    <dbReference type="NCBI Taxonomy" id="650164"/>
    <lineage>
        <taxon>Eukaryota</taxon>
        <taxon>Fungi</taxon>
        <taxon>Dikarya</taxon>
        <taxon>Basidiomycota</taxon>
        <taxon>Agaricomycotina</taxon>
        <taxon>Agaricomycetes</taxon>
        <taxon>Polyporales</taxon>
        <taxon>Phanerochaetaceae</taxon>
        <taxon>Phanerochaete</taxon>
    </lineage>
</organism>
<sequence length="445" mass="49040">MEWHHVLVSQLGFDSCPVTLGEYVSTTGSTLTKETLYPALHTMIQKHGALGMQILPGTTIKAVPKYVRLHEIDLDAAVEFLQDDSVSKDDLLSSQLERPFTLGTNAPLWRVTVVNGRIVVFAIHHGLADGQSVRALHAALWSALNSVSADEEGYGSKVTISANSSIVDSAEAYTDISISLSGFIFLLRTLFTPKKLQEGATAWTGNPVPKAPILDIAVRCRQIPAEQMAEILKRCRDHKTTVTPFLHVLLAGVLSRLLVERKLNKKLKTIAVTTPVSLRRFTGVSDFELCDHVSIAYHFFPIAPFGVNEPFPWDAARKLGKDLHESLPKTRELFGVLRIMLRRGVADTHWTEMLGKKRGAGLIQSNLGRFPMDEAQKADDAKWRLEGVYFAQSDVVTGCAIKVNLTGSPEGSTNITFSWGKGAVDEDLAETFIKEVEATLDRVLR</sequence>